<keyword evidence="5 9" id="KW-0653">Protein transport</keyword>
<dbReference type="RefSeq" id="WP_125484425.1">
    <property type="nucleotide sequence ID" value="NZ_RSDW01000001.1"/>
</dbReference>
<dbReference type="InterPro" id="IPR001901">
    <property type="entry name" value="Translocase_SecE/Sec61-g"/>
</dbReference>
<dbReference type="GO" id="GO:0005886">
    <property type="term" value="C:plasma membrane"/>
    <property type="evidence" value="ECO:0007669"/>
    <property type="project" value="UniProtKB-SubCell"/>
</dbReference>
<name>A0A428MFT4_9BACT</name>
<dbReference type="HAMAP" id="MF_00422">
    <property type="entry name" value="SecE"/>
    <property type="match status" value="1"/>
</dbReference>
<dbReference type="PANTHER" id="PTHR33910">
    <property type="entry name" value="PROTEIN TRANSLOCASE SUBUNIT SECE"/>
    <property type="match status" value="1"/>
</dbReference>
<evidence type="ECO:0000256" key="1">
    <source>
        <dbReference type="ARBA" id="ARBA00004370"/>
    </source>
</evidence>
<evidence type="ECO:0000256" key="4">
    <source>
        <dbReference type="ARBA" id="ARBA00022692"/>
    </source>
</evidence>
<evidence type="ECO:0000256" key="9">
    <source>
        <dbReference type="HAMAP-Rule" id="MF_00422"/>
    </source>
</evidence>
<keyword evidence="2 9" id="KW-0813">Transport</keyword>
<feature type="transmembrane region" description="Helical" evidence="9">
    <location>
        <begin position="47"/>
        <end position="67"/>
    </location>
</feature>
<evidence type="ECO:0000256" key="6">
    <source>
        <dbReference type="ARBA" id="ARBA00022989"/>
    </source>
</evidence>
<dbReference type="GO" id="GO:0006605">
    <property type="term" value="P:protein targeting"/>
    <property type="evidence" value="ECO:0007669"/>
    <property type="project" value="UniProtKB-UniRule"/>
</dbReference>
<dbReference type="Pfam" id="PF00584">
    <property type="entry name" value="SecE"/>
    <property type="match status" value="1"/>
</dbReference>
<dbReference type="GO" id="GO:0008320">
    <property type="term" value="F:protein transmembrane transporter activity"/>
    <property type="evidence" value="ECO:0007669"/>
    <property type="project" value="UniProtKB-UniRule"/>
</dbReference>
<dbReference type="InterPro" id="IPR038379">
    <property type="entry name" value="SecE_sf"/>
</dbReference>
<keyword evidence="3 9" id="KW-1003">Cell membrane</keyword>
<organism evidence="10 11">
    <name type="scientific">Edaphobacter aggregans</name>
    <dbReference type="NCBI Taxonomy" id="570835"/>
    <lineage>
        <taxon>Bacteria</taxon>
        <taxon>Pseudomonadati</taxon>
        <taxon>Acidobacteriota</taxon>
        <taxon>Terriglobia</taxon>
        <taxon>Terriglobales</taxon>
        <taxon>Acidobacteriaceae</taxon>
        <taxon>Edaphobacter</taxon>
    </lineage>
</organism>
<keyword evidence="8 9" id="KW-0472">Membrane</keyword>
<dbReference type="GO" id="GO:0009306">
    <property type="term" value="P:protein secretion"/>
    <property type="evidence" value="ECO:0007669"/>
    <property type="project" value="UniProtKB-UniRule"/>
</dbReference>
<dbReference type="PRINTS" id="PR01650">
    <property type="entry name" value="SECETRNLCASE"/>
</dbReference>
<keyword evidence="11" id="KW-1185">Reference proteome</keyword>
<dbReference type="AlphaFoldDB" id="A0A428MFT4"/>
<comment type="subunit">
    <text evidence="9">Component of the Sec protein translocase complex. Heterotrimer consisting of SecY, SecE and SecG subunits. The heterotrimers can form oligomers, although 1 heterotrimer is thought to be able to translocate proteins. Interacts with the ribosome. Interacts with SecDF, and other proteins may be involved. Interacts with SecA.</text>
</comment>
<keyword evidence="7 9" id="KW-0811">Translocation</keyword>
<dbReference type="EMBL" id="RSDW01000001">
    <property type="protein sequence ID" value="RSL15712.1"/>
    <property type="molecule type" value="Genomic_DNA"/>
</dbReference>
<proteinExistence type="inferred from homology"/>
<evidence type="ECO:0000256" key="5">
    <source>
        <dbReference type="ARBA" id="ARBA00022927"/>
    </source>
</evidence>
<dbReference type="NCBIfam" id="TIGR00964">
    <property type="entry name" value="secE_bact"/>
    <property type="match status" value="1"/>
</dbReference>
<evidence type="ECO:0000256" key="2">
    <source>
        <dbReference type="ARBA" id="ARBA00022448"/>
    </source>
</evidence>
<evidence type="ECO:0000256" key="7">
    <source>
        <dbReference type="ARBA" id="ARBA00023010"/>
    </source>
</evidence>
<evidence type="ECO:0000256" key="8">
    <source>
        <dbReference type="ARBA" id="ARBA00023136"/>
    </source>
</evidence>
<dbReference type="PANTHER" id="PTHR33910:SF1">
    <property type="entry name" value="PROTEIN TRANSLOCASE SUBUNIT SECE"/>
    <property type="match status" value="1"/>
</dbReference>
<sequence length="86" mass="9657">MAKTIAVAEETSTGLQQLKSLPERISSFLKDVRSEMRKVITPSRAEVQATTTVVIVTVFIFAAYFWLVDNIIGRAIEALLHRLTQH</sequence>
<evidence type="ECO:0000313" key="11">
    <source>
        <dbReference type="Proteomes" id="UP000269669"/>
    </source>
</evidence>
<comment type="caution">
    <text evidence="10">The sequence shown here is derived from an EMBL/GenBank/DDBJ whole genome shotgun (WGS) entry which is preliminary data.</text>
</comment>
<keyword evidence="4 9" id="KW-0812">Transmembrane</keyword>
<dbReference type="GO" id="GO:0043952">
    <property type="term" value="P:protein transport by the Sec complex"/>
    <property type="evidence" value="ECO:0007669"/>
    <property type="project" value="UniProtKB-UniRule"/>
</dbReference>
<evidence type="ECO:0000256" key="3">
    <source>
        <dbReference type="ARBA" id="ARBA00022475"/>
    </source>
</evidence>
<protein>
    <recommendedName>
        <fullName evidence="9">Protein translocase subunit SecE</fullName>
    </recommendedName>
</protein>
<accession>A0A428MFT4</accession>
<comment type="similarity">
    <text evidence="9">Belongs to the SecE/SEC61-gamma family.</text>
</comment>
<comment type="subcellular location">
    <subcellularLocation>
        <location evidence="9">Cell membrane</location>
        <topology evidence="9">Single-pass membrane protein</topology>
    </subcellularLocation>
    <subcellularLocation>
        <location evidence="1">Membrane</location>
    </subcellularLocation>
</comment>
<dbReference type="Proteomes" id="UP000269669">
    <property type="component" value="Unassembled WGS sequence"/>
</dbReference>
<gene>
    <name evidence="9" type="primary">secE</name>
    <name evidence="10" type="ORF">EDE15_1209</name>
</gene>
<dbReference type="OrthoDB" id="9812738at2"/>
<dbReference type="GO" id="GO:0065002">
    <property type="term" value="P:intracellular protein transmembrane transport"/>
    <property type="evidence" value="ECO:0007669"/>
    <property type="project" value="UniProtKB-UniRule"/>
</dbReference>
<comment type="function">
    <text evidence="9">Essential subunit of the Sec protein translocation channel SecYEG. Clamps together the 2 halves of SecY. May contact the channel plug during translocation.</text>
</comment>
<keyword evidence="6 9" id="KW-1133">Transmembrane helix</keyword>
<reference evidence="10 11" key="1">
    <citation type="submission" date="2018-12" db="EMBL/GenBank/DDBJ databases">
        <title>Sequencing of bacterial isolates from soil warming experiment in Harvard Forest, Massachusetts, USA.</title>
        <authorList>
            <person name="Deangelis K."/>
        </authorList>
    </citation>
    <scope>NUCLEOTIDE SEQUENCE [LARGE SCALE GENOMIC DNA]</scope>
    <source>
        <strain evidence="10 11">EB153</strain>
    </source>
</reference>
<dbReference type="InterPro" id="IPR005807">
    <property type="entry name" value="SecE_bac"/>
</dbReference>
<dbReference type="Gene3D" id="1.20.5.1030">
    <property type="entry name" value="Preprotein translocase secy subunit"/>
    <property type="match status" value="1"/>
</dbReference>
<evidence type="ECO:0000313" key="10">
    <source>
        <dbReference type="EMBL" id="RSL15712.1"/>
    </source>
</evidence>